<name>A0A6V7HA46_9HYME</name>
<comment type="similarity">
    <text evidence="2">Belongs to the histidine acid phosphatase family.</text>
</comment>
<dbReference type="AlphaFoldDB" id="A0A6V7HA46"/>
<organism evidence="9 10">
    <name type="scientific">Heterotrigona itama</name>
    <dbReference type="NCBI Taxonomy" id="395501"/>
    <lineage>
        <taxon>Eukaryota</taxon>
        <taxon>Metazoa</taxon>
        <taxon>Ecdysozoa</taxon>
        <taxon>Arthropoda</taxon>
        <taxon>Hexapoda</taxon>
        <taxon>Insecta</taxon>
        <taxon>Pterygota</taxon>
        <taxon>Neoptera</taxon>
        <taxon>Endopterygota</taxon>
        <taxon>Hymenoptera</taxon>
        <taxon>Apocrita</taxon>
        <taxon>Aculeata</taxon>
        <taxon>Apoidea</taxon>
        <taxon>Anthophila</taxon>
        <taxon>Apidae</taxon>
        <taxon>Heterotrigona</taxon>
    </lineage>
</organism>
<comment type="catalytic activity">
    <reaction evidence="1">
        <text>a phosphate monoester + H2O = an alcohol + phosphate</text>
        <dbReference type="Rhea" id="RHEA:15017"/>
        <dbReference type="ChEBI" id="CHEBI:15377"/>
        <dbReference type="ChEBI" id="CHEBI:30879"/>
        <dbReference type="ChEBI" id="CHEBI:43474"/>
        <dbReference type="ChEBI" id="CHEBI:67140"/>
        <dbReference type="EC" id="3.1.3.2"/>
    </reaction>
</comment>
<protein>
    <recommendedName>
        <fullName evidence="3">acid phosphatase</fullName>
        <ecNumber evidence="3">3.1.3.2</ecNumber>
    </recommendedName>
</protein>
<evidence type="ECO:0000256" key="6">
    <source>
        <dbReference type="ARBA" id="ARBA00023157"/>
    </source>
</evidence>
<feature type="region of interest" description="Disordered" evidence="8">
    <location>
        <begin position="1"/>
        <end position="21"/>
    </location>
</feature>
<dbReference type="InterPro" id="IPR029033">
    <property type="entry name" value="His_PPase_superfam"/>
</dbReference>
<dbReference type="PANTHER" id="PTHR11567">
    <property type="entry name" value="ACID PHOSPHATASE-RELATED"/>
    <property type="match status" value="1"/>
</dbReference>
<comment type="caution">
    <text evidence="9">The sequence shown here is derived from an EMBL/GenBank/DDBJ whole genome shotgun (WGS) entry which is preliminary data.</text>
</comment>
<keyword evidence="10" id="KW-1185">Reference proteome</keyword>
<dbReference type="OrthoDB" id="258392at2759"/>
<evidence type="ECO:0000313" key="10">
    <source>
        <dbReference type="Proteomes" id="UP000752696"/>
    </source>
</evidence>
<evidence type="ECO:0000256" key="4">
    <source>
        <dbReference type="ARBA" id="ARBA00022729"/>
    </source>
</evidence>
<keyword evidence="6" id="KW-1015">Disulfide bond</keyword>
<dbReference type="PANTHER" id="PTHR11567:SF211">
    <property type="entry name" value="PROSTATIC ACID PHOSPHATASE"/>
    <property type="match status" value="1"/>
</dbReference>
<keyword evidence="4" id="KW-0732">Signal</keyword>
<dbReference type="Proteomes" id="UP000752696">
    <property type="component" value="Unassembled WGS sequence"/>
</dbReference>
<dbReference type="CDD" id="cd07061">
    <property type="entry name" value="HP_HAP_like"/>
    <property type="match status" value="1"/>
</dbReference>
<dbReference type="GO" id="GO:0003993">
    <property type="term" value="F:acid phosphatase activity"/>
    <property type="evidence" value="ECO:0007669"/>
    <property type="project" value="UniProtKB-EC"/>
</dbReference>
<gene>
    <name evidence="9" type="ORF">MHI_LOCUS663637</name>
</gene>
<keyword evidence="7" id="KW-0325">Glycoprotein</keyword>
<dbReference type="EC" id="3.1.3.2" evidence="3"/>
<evidence type="ECO:0000256" key="7">
    <source>
        <dbReference type="ARBA" id="ARBA00023180"/>
    </source>
</evidence>
<evidence type="ECO:0000256" key="8">
    <source>
        <dbReference type="SAM" id="MobiDB-lite"/>
    </source>
</evidence>
<dbReference type="InterPro" id="IPR000560">
    <property type="entry name" value="His_Pase_clade-2"/>
</dbReference>
<feature type="non-terminal residue" evidence="9">
    <location>
        <position position="1"/>
    </location>
</feature>
<evidence type="ECO:0000256" key="3">
    <source>
        <dbReference type="ARBA" id="ARBA00012646"/>
    </source>
</evidence>
<evidence type="ECO:0000256" key="5">
    <source>
        <dbReference type="ARBA" id="ARBA00022801"/>
    </source>
</evidence>
<dbReference type="InterPro" id="IPR050645">
    <property type="entry name" value="Histidine_acid_phosphatase"/>
</dbReference>
<evidence type="ECO:0000256" key="2">
    <source>
        <dbReference type="ARBA" id="ARBA00005375"/>
    </source>
</evidence>
<sequence>VFRHGEKVPQRDYQNYPNDPYRDYSYYPMGDGDLTNQGKLREYKIGTMLRERYDRYFGPDYWPEKIYARSTLIPRTQLSLQLVLAGLFPPSEKQTWNPRLPWIPTSSFFEPYETDNLLFPHHCPRYKEEYRKFLRQSKAQDLMNKYKSVMNYLTERTGKSINTTSAVTYLYNLLKEQAAQNLTLPEWTKMVYPTPMKEIIALDFKLRSYTRTLKRLNGGLLIRKIVENIKMYKAGKLEPYDRKAFLFSAHEMNVAAVARALELDEPIVPAYGATLILETLRDKKGNYYVRVLFWTGVSEQLIIETIPGCTELCPLEDFFAIVKDIIPSDDEYYCHPTENMLNNSKKLYSSGSSLAVGETWYCLISIFFFIISTVHTEKYYIYINVRTMYYLDLKLLYFRKIQLNSKMVHRLKIQFNDHGNANIPTRNESRFDLQVDGLILLFPSRLKVQEPPWNRSSEIFI</sequence>
<proteinExistence type="inferred from homology"/>
<reference evidence="9" key="1">
    <citation type="submission" date="2020-07" db="EMBL/GenBank/DDBJ databases">
        <authorList>
            <person name="Nazaruddin N."/>
        </authorList>
    </citation>
    <scope>NUCLEOTIDE SEQUENCE</scope>
</reference>
<dbReference type="Gene3D" id="3.40.50.1240">
    <property type="entry name" value="Phosphoglycerate mutase-like"/>
    <property type="match status" value="1"/>
</dbReference>
<evidence type="ECO:0000313" key="9">
    <source>
        <dbReference type="EMBL" id="CAD1476660.1"/>
    </source>
</evidence>
<feature type="compositionally biased region" description="Basic and acidic residues" evidence="8">
    <location>
        <begin position="1"/>
        <end position="10"/>
    </location>
</feature>
<dbReference type="SUPFAM" id="SSF53254">
    <property type="entry name" value="Phosphoglycerate mutase-like"/>
    <property type="match status" value="1"/>
</dbReference>
<dbReference type="EMBL" id="CAJDYZ010009493">
    <property type="protein sequence ID" value="CAD1476660.1"/>
    <property type="molecule type" value="Genomic_DNA"/>
</dbReference>
<accession>A0A6V7HA46</accession>
<dbReference type="Pfam" id="PF00328">
    <property type="entry name" value="His_Phos_2"/>
    <property type="match status" value="1"/>
</dbReference>
<keyword evidence="5" id="KW-0378">Hydrolase</keyword>
<feature type="non-terminal residue" evidence="9">
    <location>
        <position position="461"/>
    </location>
</feature>
<evidence type="ECO:0000256" key="1">
    <source>
        <dbReference type="ARBA" id="ARBA00000032"/>
    </source>
</evidence>